<dbReference type="Pfam" id="PF00013">
    <property type="entry name" value="KH_1"/>
    <property type="match status" value="3"/>
</dbReference>
<sequence length="449" mass="46781">MLNVTSEIAMENMRNSTSSADGPSPSLTVRVIMQGKEVGSIIGKKGDNIKKFREESGAKINISDGSCPERIVTVTGHADTIYKAFGMISRKLEEDILSGPNSNVPKPPVTIRLIVPASQCGSLIGKGGCKIKEIREVTGASIQVASEMLPNSTERAVTVSGTADAITQCVYHICCVMLESPPKGATIPYRPKPANVPPVMFAGGQPYTMTGHMPVPASPHDQMAKMAHLQHMGQLSPLLGGAQALPGGAIPAALLAAAASGNFAMQRPAAPMPNSLPTQAQSHEMTIPNDLIGCIIGRGGAKINEIRHLSGAAIKIANQEDGSTDRAVTITGAPEAVSMAQYLINASIELYKATNPGLDASGVVPPPSATSTAAAAAAAATLTAASAPFHAGATYSLIKQAPFMGGLSMGYYDVCNNFGPKFLTTKIRPNFIPLTNGVKKIDHNKFSPY</sequence>
<dbReference type="SMART" id="SM00322">
    <property type="entry name" value="KH"/>
    <property type="match status" value="3"/>
</dbReference>
<name>A0ABM1DQB0_PRICU</name>
<organism evidence="4 5">
    <name type="scientific">Priapulus caudatus</name>
    <name type="common">Priapulid worm</name>
    <dbReference type="NCBI Taxonomy" id="37621"/>
    <lineage>
        <taxon>Eukaryota</taxon>
        <taxon>Metazoa</taxon>
        <taxon>Ecdysozoa</taxon>
        <taxon>Scalidophora</taxon>
        <taxon>Priapulida</taxon>
        <taxon>Priapulimorpha</taxon>
        <taxon>Priapulimorphida</taxon>
        <taxon>Priapulidae</taxon>
        <taxon>Priapulus</taxon>
    </lineage>
</organism>
<dbReference type="RefSeq" id="XP_014662131.1">
    <property type="nucleotide sequence ID" value="XM_014806645.1"/>
</dbReference>
<dbReference type="InterPro" id="IPR036612">
    <property type="entry name" value="KH_dom_type_1_sf"/>
</dbReference>
<evidence type="ECO:0000256" key="2">
    <source>
        <dbReference type="PROSITE-ProRule" id="PRU00117"/>
    </source>
</evidence>
<feature type="domain" description="K Homology" evidence="3">
    <location>
        <begin position="279"/>
        <end position="349"/>
    </location>
</feature>
<dbReference type="GeneID" id="106805152"/>
<dbReference type="Gene3D" id="3.30.1370.10">
    <property type="entry name" value="K Homology domain, type 1"/>
    <property type="match status" value="3"/>
</dbReference>
<dbReference type="Proteomes" id="UP000695022">
    <property type="component" value="Unplaced"/>
</dbReference>
<dbReference type="InterPro" id="IPR004087">
    <property type="entry name" value="KH_dom"/>
</dbReference>
<dbReference type="SUPFAM" id="SSF54791">
    <property type="entry name" value="Eukaryotic type KH-domain (KH-domain type I)"/>
    <property type="match status" value="3"/>
</dbReference>
<accession>A0ABM1DQB0</accession>
<proteinExistence type="predicted"/>
<dbReference type="CDD" id="cd22438">
    <property type="entry name" value="KH-I_PCBP_rpt1"/>
    <property type="match status" value="1"/>
</dbReference>
<keyword evidence="1" id="KW-0677">Repeat</keyword>
<evidence type="ECO:0000256" key="1">
    <source>
        <dbReference type="ARBA" id="ARBA00022737"/>
    </source>
</evidence>
<evidence type="ECO:0000259" key="3">
    <source>
        <dbReference type="SMART" id="SM00322"/>
    </source>
</evidence>
<gene>
    <name evidence="5" type="primary">LOC106805152</name>
</gene>
<evidence type="ECO:0000313" key="4">
    <source>
        <dbReference type="Proteomes" id="UP000695022"/>
    </source>
</evidence>
<reference evidence="5" key="1">
    <citation type="submission" date="2025-08" db="UniProtKB">
        <authorList>
            <consortium name="RefSeq"/>
        </authorList>
    </citation>
    <scope>IDENTIFICATION</scope>
</reference>
<dbReference type="CDD" id="cd22439">
    <property type="entry name" value="KH-I_PCBP_rpt3"/>
    <property type="match status" value="1"/>
</dbReference>
<keyword evidence="2" id="KW-0694">RNA-binding</keyword>
<feature type="domain" description="K Homology" evidence="3">
    <location>
        <begin position="107"/>
        <end position="178"/>
    </location>
</feature>
<dbReference type="InterPro" id="IPR004088">
    <property type="entry name" value="KH_dom_type_1"/>
</dbReference>
<feature type="domain" description="K Homology" evidence="3">
    <location>
        <begin position="25"/>
        <end position="93"/>
    </location>
</feature>
<dbReference type="CDD" id="cd02396">
    <property type="entry name" value="KH-I_PCBP_rpt2"/>
    <property type="match status" value="1"/>
</dbReference>
<keyword evidence="4" id="KW-1185">Reference proteome</keyword>
<evidence type="ECO:0000313" key="5">
    <source>
        <dbReference type="RefSeq" id="XP_014662131.1"/>
    </source>
</evidence>
<protein>
    <submittedName>
        <fullName evidence="5">Poly(RC)-binding protein 3-like isoform X1</fullName>
    </submittedName>
</protein>
<dbReference type="PANTHER" id="PTHR10288">
    <property type="entry name" value="KH DOMAIN CONTAINING RNA BINDING PROTEIN"/>
    <property type="match status" value="1"/>
</dbReference>
<dbReference type="PROSITE" id="PS50084">
    <property type="entry name" value="KH_TYPE_1"/>
    <property type="match status" value="3"/>
</dbReference>